<evidence type="ECO:0000313" key="2">
    <source>
        <dbReference type="EMBL" id="KAF9519402.1"/>
    </source>
</evidence>
<dbReference type="OrthoDB" id="2142759at2759"/>
<protein>
    <submittedName>
        <fullName evidence="2">Uncharacterized protein</fullName>
    </submittedName>
</protein>
<name>A0A9P6B8W0_9AGAM</name>
<sequence length="209" mass="23725">MGEKHSYLGGLEPGIILGGCIAQECLTYHVLYSWLRAIFRVHLQTFPTGEREAWYLVHCHPGSSTQLPIVDDMWPIMPSGNRVSEGHYVVKLFIHLQPRIAPTFRGDIDVELRRFNSRNRLPSRASSSNGTPDSASGNHRHWGFRHSVRKRDGLCRLSGTRPGYTCDGLNRVINLNYTGFQAAHIFPLAFAHRAEAAWTSWCRDTLRDL</sequence>
<evidence type="ECO:0000256" key="1">
    <source>
        <dbReference type="SAM" id="MobiDB-lite"/>
    </source>
</evidence>
<dbReference type="AlphaFoldDB" id="A0A9P6B8W0"/>
<evidence type="ECO:0000313" key="3">
    <source>
        <dbReference type="Proteomes" id="UP000886523"/>
    </source>
</evidence>
<organism evidence="2 3">
    <name type="scientific">Hydnum rufescens UP504</name>
    <dbReference type="NCBI Taxonomy" id="1448309"/>
    <lineage>
        <taxon>Eukaryota</taxon>
        <taxon>Fungi</taxon>
        <taxon>Dikarya</taxon>
        <taxon>Basidiomycota</taxon>
        <taxon>Agaricomycotina</taxon>
        <taxon>Agaricomycetes</taxon>
        <taxon>Cantharellales</taxon>
        <taxon>Hydnaceae</taxon>
        <taxon>Hydnum</taxon>
    </lineage>
</organism>
<feature type="region of interest" description="Disordered" evidence="1">
    <location>
        <begin position="120"/>
        <end position="142"/>
    </location>
</feature>
<reference evidence="2" key="1">
    <citation type="journal article" date="2020" name="Nat. Commun.">
        <title>Large-scale genome sequencing of mycorrhizal fungi provides insights into the early evolution of symbiotic traits.</title>
        <authorList>
            <person name="Miyauchi S."/>
            <person name="Kiss E."/>
            <person name="Kuo A."/>
            <person name="Drula E."/>
            <person name="Kohler A."/>
            <person name="Sanchez-Garcia M."/>
            <person name="Morin E."/>
            <person name="Andreopoulos B."/>
            <person name="Barry K.W."/>
            <person name="Bonito G."/>
            <person name="Buee M."/>
            <person name="Carver A."/>
            <person name="Chen C."/>
            <person name="Cichocki N."/>
            <person name="Clum A."/>
            <person name="Culley D."/>
            <person name="Crous P.W."/>
            <person name="Fauchery L."/>
            <person name="Girlanda M."/>
            <person name="Hayes R.D."/>
            <person name="Keri Z."/>
            <person name="LaButti K."/>
            <person name="Lipzen A."/>
            <person name="Lombard V."/>
            <person name="Magnuson J."/>
            <person name="Maillard F."/>
            <person name="Murat C."/>
            <person name="Nolan M."/>
            <person name="Ohm R.A."/>
            <person name="Pangilinan J."/>
            <person name="Pereira M.F."/>
            <person name="Perotto S."/>
            <person name="Peter M."/>
            <person name="Pfister S."/>
            <person name="Riley R."/>
            <person name="Sitrit Y."/>
            <person name="Stielow J.B."/>
            <person name="Szollosi G."/>
            <person name="Zifcakova L."/>
            <person name="Stursova M."/>
            <person name="Spatafora J.W."/>
            <person name="Tedersoo L."/>
            <person name="Vaario L.M."/>
            <person name="Yamada A."/>
            <person name="Yan M."/>
            <person name="Wang P."/>
            <person name="Xu J."/>
            <person name="Bruns T."/>
            <person name="Baldrian P."/>
            <person name="Vilgalys R."/>
            <person name="Dunand C."/>
            <person name="Henrissat B."/>
            <person name="Grigoriev I.V."/>
            <person name="Hibbett D."/>
            <person name="Nagy L.G."/>
            <person name="Martin F.M."/>
        </authorList>
    </citation>
    <scope>NUCLEOTIDE SEQUENCE</scope>
    <source>
        <strain evidence="2">UP504</strain>
    </source>
</reference>
<dbReference type="EMBL" id="MU128918">
    <property type="protein sequence ID" value="KAF9519402.1"/>
    <property type="molecule type" value="Genomic_DNA"/>
</dbReference>
<accession>A0A9P6B8W0</accession>
<feature type="compositionally biased region" description="Polar residues" evidence="1">
    <location>
        <begin position="120"/>
        <end position="137"/>
    </location>
</feature>
<gene>
    <name evidence="2" type="ORF">BS47DRAFT_31168</name>
</gene>
<dbReference type="Proteomes" id="UP000886523">
    <property type="component" value="Unassembled WGS sequence"/>
</dbReference>
<proteinExistence type="predicted"/>
<keyword evidence="3" id="KW-1185">Reference proteome</keyword>
<comment type="caution">
    <text evidence="2">The sequence shown here is derived from an EMBL/GenBank/DDBJ whole genome shotgun (WGS) entry which is preliminary data.</text>
</comment>